<sequence length="255" mass="27117">MFKRTLIALGTLGVTAAAQAAEEAQADWTGLYMGLGIETTKAKVSVNPDPSGIILFDNLEDLSGNKADWAGAIQFGFRKEFGKLVLGAELEGIFGGGRTIADSTDGLLFEDAPDFLTLSSEATVSVKPKGRMVGTVEVPIGKHFLIGGEAGFTLATTSVSGDIYGPYNFFDPTIREHWASYSDTSNQIGGTYGIRATAKVGKHMLITARYTFAKLGTATAPVTLDELEIIDMPVVQAAEAVTKLESFRLGVGYQF</sequence>
<feature type="chain" id="PRO_5045730371" evidence="2">
    <location>
        <begin position="21"/>
        <end position="255"/>
    </location>
</feature>
<dbReference type="InterPro" id="IPR011250">
    <property type="entry name" value="OMP/PagP_B-barrel"/>
</dbReference>
<feature type="signal peptide" evidence="2">
    <location>
        <begin position="1"/>
        <end position="20"/>
    </location>
</feature>
<keyword evidence="1 2" id="KW-0732">Signal</keyword>
<protein>
    <submittedName>
        <fullName evidence="4">Outer membrane beta-barrel protein</fullName>
    </submittedName>
</protein>
<dbReference type="Proteomes" id="UP001595444">
    <property type="component" value="Unassembled WGS sequence"/>
</dbReference>
<dbReference type="SUPFAM" id="SSF56925">
    <property type="entry name" value="OMPA-like"/>
    <property type="match status" value="1"/>
</dbReference>
<dbReference type="EMBL" id="JBHRSL010000025">
    <property type="protein sequence ID" value="MFC3053295.1"/>
    <property type="molecule type" value="Genomic_DNA"/>
</dbReference>
<evidence type="ECO:0000256" key="2">
    <source>
        <dbReference type="SAM" id="SignalP"/>
    </source>
</evidence>
<organism evidence="4 5">
    <name type="scientific">Kordiimonas pumila</name>
    <dbReference type="NCBI Taxonomy" id="2161677"/>
    <lineage>
        <taxon>Bacteria</taxon>
        <taxon>Pseudomonadati</taxon>
        <taxon>Pseudomonadota</taxon>
        <taxon>Alphaproteobacteria</taxon>
        <taxon>Kordiimonadales</taxon>
        <taxon>Kordiimonadaceae</taxon>
        <taxon>Kordiimonas</taxon>
    </lineage>
</organism>
<evidence type="ECO:0000259" key="3">
    <source>
        <dbReference type="Pfam" id="PF13505"/>
    </source>
</evidence>
<evidence type="ECO:0000313" key="5">
    <source>
        <dbReference type="Proteomes" id="UP001595444"/>
    </source>
</evidence>
<accession>A0ABV7D9I7</accession>
<evidence type="ECO:0000256" key="1">
    <source>
        <dbReference type="ARBA" id="ARBA00022729"/>
    </source>
</evidence>
<keyword evidence="5" id="KW-1185">Reference proteome</keyword>
<dbReference type="RefSeq" id="WP_194211516.1">
    <property type="nucleotide sequence ID" value="NZ_CP061205.1"/>
</dbReference>
<comment type="caution">
    <text evidence="4">The sequence shown here is derived from an EMBL/GenBank/DDBJ whole genome shotgun (WGS) entry which is preliminary data.</text>
</comment>
<dbReference type="Pfam" id="PF13505">
    <property type="entry name" value="OMP_b-brl"/>
    <property type="match status" value="1"/>
</dbReference>
<name>A0ABV7D9I7_9PROT</name>
<proteinExistence type="predicted"/>
<gene>
    <name evidence="4" type="ORF">ACFOKA_15440</name>
</gene>
<evidence type="ECO:0000313" key="4">
    <source>
        <dbReference type="EMBL" id="MFC3053295.1"/>
    </source>
</evidence>
<dbReference type="InterPro" id="IPR027385">
    <property type="entry name" value="Beta-barrel_OMP"/>
</dbReference>
<feature type="domain" description="Outer membrane protein beta-barrel" evidence="3">
    <location>
        <begin position="8"/>
        <end position="255"/>
    </location>
</feature>
<reference evidence="5" key="1">
    <citation type="journal article" date="2019" name="Int. J. Syst. Evol. Microbiol.">
        <title>The Global Catalogue of Microorganisms (GCM) 10K type strain sequencing project: providing services to taxonomists for standard genome sequencing and annotation.</title>
        <authorList>
            <consortium name="The Broad Institute Genomics Platform"/>
            <consortium name="The Broad Institute Genome Sequencing Center for Infectious Disease"/>
            <person name="Wu L."/>
            <person name="Ma J."/>
        </authorList>
    </citation>
    <scope>NUCLEOTIDE SEQUENCE [LARGE SCALE GENOMIC DNA]</scope>
    <source>
        <strain evidence="5">KCTC 62164</strain>
    </source>
</reference>